<evidence type="ECO:0000259" key="2">
    <source>
        <dbReference type="Pfam" id="PF12172"/>
    </source>
</evidence>
<proteinExistence type="predicted"/>
<gene>
    <name evidence="3" type="ORF">BXT86_02545</name>
</gene>
<dbReference type="AlphaFoldDB" id="A0A1V4QFP9"/>
<evidence type="ECO:0000313" key="4">
    <source>
        <dbReference type="Proteomes" id="UP000191663"/>
    </source>
</evidence>
<dbReference type="InterPro" id="IPR052513">
    <property type="entry name" value="Thioester_dehydratase-like"/>
</dbReference>
<name>A0A1V4QFP9_UNCW3</name>
<dbReference type="InterPro" id="IPR022002">
    <property type="entry name" value="ChsH2_Znr"/>
</dbReference>
<dbReference type="PANTHER" id="PTHR34075">
    <property type="entry name" value="BLR3430 PROTEIN"/>
    <property type="match status" value="1"/>
</dbReference>
<dbReference type="Pfam" id="PF12172">
    <property type="entry name" value="zf-ChsH2"/>
    <property type="match status" value="1"/>
</dbReference>
<dbReference type="InterPro" id="IPR002878">
    <property type="entry name" value="ChsH2_C"/>
</dbReference>
<organism evidence="3 4">
    <name type="scientific">candidate division WOR-3 bacterium 4484_100</name>
    <dbReference type="NCBI Taxonomy" id="1936077"/>
    <lineage>
        <taxon>Bacteria</taxon>
        <taxon>Bacteria division WOR-3</taxon>
    </lineage>
</organism>
<evidence type="ECO:0000259" key="1">
    <source>
        <dbReference type="Pfam" id="PF01796"/>
    </source>
</evidence>
<dbReference type="PANTHER" id="PTHR34075:SF5">
    <property type="entry name" value="BLR3430 PROTEIN"/>
    <property type="match status" value="1"/>
</dbReference>
<accession>A0A1V4QFP9</accession>
<dbReference type="SUPFAM" id="SSF50249">
    <property type="entry name" value="Nucleic acid-binding proteins"/>
    <property type="match status" value="1"/>
</dbReference>
<sequence length="129" mass="14639">MPTPRYTREIPQRYRLEANKCKNCGRISFPPRQICPHCGGRNFERTRLSDQGKIVTFTTIRVAPTQYSSQVPYSIAIVELNEGVRITTQVVDCKPEDLGVGKPVKIVFRKMYPEGKTGIICYGYKAVLV</sequence>
<dbReference type="InterPro" id="IPR012340">
    <property type="entry name" value="NA-bd_OB-fold"/>
</dbReference>
<dbReference type="Pfam" id="PF01796">
    <property type="entry name" value="OB_ChsH2_C"/>
    <property type="match status" value="1"/>
</dbReference>
<dbReference type="Gene3D" id="6.10.30.10">
    <property type="match status" value="1"/>
</dbReference>
<reference evidence="4" key="1">
    <citation type="submission" date="2017-01" db="EMBL/GenBank/DDBJ databases">
        <title>Novel pathways for hydrocarbon cycling and metabolic interdependencies in hydrothermal sediment communities.</title>
        <authorList>
            <person name="Dombrowski N."/>
            <person name="Seitz K."/>
            <person name="Teske A."/>
            <person name="Baker B."/>
        </authorList>
    </citation>
    <scope>NUCLEOTIDE SEQUENCE [LARGE SCALE GENOMIC DNA]</scope>
</reference>
<feature type="domain" description="ChsH2 rubredoxin-like zinc ribbon" evidence="2">
    <location>
        <begin position="8"/>
        <end position="44"/>
    </location>
</feature>
<protein>
    <submittedName>
        <fullName evidence="3">Transcriptional regulator</fullName>
    </submittedName>
</protein>
<comment type="caution">
    <text evidence="3">The sequence shown here is derived from an EMBL/GenBank/DDBJ whole genome shotgun (WGS) entry which is preliminary data.</text>
</comment>
<feature type="domain" description="ChsH2 C-terminal OB-fold" evidence="1">
    <location>
        <begin position="47"/>
        <end position="109"/>
    </location>
</feature>
<dbReference type="EMBL" id="MUKB01000033">
    <property type="protein sequence ID" value="OPX18178.1"/>
    <property type="molecule type" value="Genomic_DNA"/>
</dbReference>
<evidence type="ECO:0000313" key="3">
    <source>
        <dbReference type="EMBL" id="OPX18178.1"/>
    </source>
</evidence>
<dbReference type="Proteomes" id="UP000191663">
    <property type="component" value="Unassembled WGS sequence"/>
</dbReference>